<dbReference type="Pfam" id="PF00076">
    <property type="entry name" value="RRM_1"/>
    <property type="match status" value="1"/>
</dbReference>
<comment type="similarity">
    <text evidence="4">Belongs to the RRM CPSF6/7 family.</text>
</comment>
<dbReference type="SMART" id="SM00360">
    <property type="entry name" value="RRM"/>
    <property type="match status" value="1"/>
</dbReference>
<feature type="compositionally biased region" description="Gly residues" evidence="10">
    <location>
        <begin position="203"/>
        <end position="220"/>
    </location>
</feature>
<feature type="region of interest" description="Disordered" evidence="10">
    <location>
        <begin position="516"/>
        <end position="541"/>
    </location>
</feature>
<keyword evidence="13" id="KW-1185">Reference proteome</keyword>
<evidence type="ECO:0000256" key="5">
    <source>
        <dbReference type="ARBA" id="ARBA00016259"/>
    </source>
</evidence>
<feature type="compositionally biased region" description="Low complexity" evidence="10">
    <location>
        <begin position="416"/>
        <end position="426"/>
    </location>
</feature>
<dbReference type="InterPro" id="IPR000504">
    <property type="entry name" value="RRM_dom"/>
</dbReference>
<reference evidence="12 13" key="1">
    <citation type="submission" date="2019-06" db="EMBL/GenBank/DDBJ databases">
        <title>A chromosome-scale genome assembly of the European perch, Perca fluviatilis.</title>
        <authorList>
            <person name="Roques C."/>
            <person name="Zahm M."/>
            <person name="Cabau C."/>
            <person name="Klopp C."/>
            <person name="Bouchez O."/>
            <person name="Donnadieu C."/>
            <person name="Kuhl H."/>
            <person name="Gislard M."/>
            <person name="Guendouz S."/>
            <person name="Journot L."/>
            <person name="Haffray P."/>
            <person name="Bestin A."/>
            <person name="Morvezen R."/>
            <person name="Feron R."/>
            <person name="Wen M."/>
            <person name="Jouanno E."/>
            <person name="Herpin A."/>
            <person name="Schartl M."/>
            <person name="Postlethwait J."/>
            <person name="Schaerlinger B."/>
            <person name="Chardard D."/>
            <person name="Lecocq T."/>
            <person name="Poncet C."/>
            <person name="Jaffrelo L."/>
            <person name="Lampietro C."/>
            <person name="Guiguen Y."/>
        </authorList>
    </citation>
    <scope>NUCLEOTIDE SEQUENCE [LARGE SCALE GENOMIC DNA]</scope>
    <source>
        <tissue evidence="12">Blood</tissue>
    </source>
</reference>
<feature type="compositionally biased region" description="Basic and acidic residues" evidence="10">
    <location>
        <begin position="439"/>
        <end position="454"/>
    </location>
</feature>
<evidence type="ECO:0000256" key="4">
    <source>
        <dbReference type="ARBA" id="ARBA00006265"/>
    </source>
</evidence>
<feature type="compositionally biased region" description="Pro residues" evidence="10">
    <location>
        <begin position="427"/>
        <end position="438"/>
    </location>
</feature>
<feature type="compositionally biased region" description="Pro residues" evidence="10">
    <location>
        <begin position="292"/>
        <end position="318"/>
    </location>
</feature>
<dbReference type="GO" id="GO:0006397">
    <property type="term" value="P:mRNA processing"/>
    <property type="evidence" value="ECO:0007669"/>
    <property type="project" value="UniProtKB-KW"/>
</dbReference>
<dbReference type="PRINTS" id="PR01217">
    <property type="entry name" value="PRICHEXTENSN"/>
</dbReference>
<evidence type="ECO:0000256" key="10">
    <source>
        <dbReference type="SAM" id="MobiDB-lite"/>
    </source>
</evidence>
<keyword evidence="7" id="KW-0507">mRNA processing</keyword>
<feature type="region of interest" description="Disordered" evidence="10">
    <location>
        <begin position="556"/>
        <end position="612"/>
    </location>
</feature>
<feature type="compositionally biased region" description="Polar residues" evidence="10">
    <location>
        <begin position="184"/>
        <end position="199"/>
    </location>
</feature>
<dbReference type="FunFam" id="3.30.70.330:FF:000081">
    <property type="entry name" value="Cleavage and polyadenylation specificity factor subunit 6"/>
    <property type="match status" value="1"/>
</dbReference>
<dbReference type="InterPro" id="IPR012677">
    <property type="entry name" value="Nucleotide-bd_a/b_plait_sf"/>
</dbReference>
<evidence type="ECO:0000256" key="3">
    <source>
        <dbReference type="ARBA" id="ARBA00004642"/>
    </source>
</evidence>
<dbReference type="InterPro" id="IPR034772">
    <property type="entry name" value="CPSF6/7"/>
</dbReference>
<evidence type="ECO:0000259" key="11">
    <source>
        <dbReference type="PROSITE" id="PS50102"/>
    </source>
</evidence>
<evidence type="ECO:0000313" key="12">
    <source>
        <dbReference type="EMBL" id="KAF1372361.1"/>
    </source>
</evidence>
<dbReference type="Pfam" id="PF25524">
    <property type="entry name" value="RSLD_CPSF6"/>
    <property type="match status" value="1"/>
</dbReference>
<evidence type="ECO:0000256" key="8">
    <source>
        <dbReference type="ARBA" id="ARBA00023242"/>
    </source>
</evidence>
<feature type="compositionally biased region" description="Basic and acidic residues" evidence="10">
    <location>
        <begin position="582"/>
        <end position="597"/>
    </location>
</feature>
<accession>A0A6A5DNJ9</accession>
<dbReference type="GO" id="GO:0016607">
    <property type="term" value="C:nuclear speck"/>
    <property type="evidence" value="ECO:0007669"/>
    <property type="project" value="UniProtKB-SubCell"/>
</dbReference>
<sequence length="612" mass="64160">MLVSVALHRRAERATGKRKMADGVDHIDIYADVEEEFNQEADYPVHEQIDLYDDVISPSANNGDAPEDRDYLDTLPTPGGSEGGKSSQPNVVYTYTGKRIALYIGNLTWWTTDEDLTEAIRSVGITDVLEIKFFENRANGQSKGFALVCVASEASSRKLMELLSKRELHGQNPIVTPCNKQSLSQFEMQSRKSTQSGQMSGEGKAGPPGAGPRGGFPMGRGRGRFPGPPGPGGDRFPGPVGPGGPPPHFPGPGMRPDLIRHQDGPLMDMSFNPFPPGGRNGSWRGRGGMQGPPRPPPGPPGPPGPPPPGQGLPPPLAGPPNRGDRPPPPVLFPGQFGQPPMGPLPPGPPPPGYGPPPGPPPPQQGPPPPGPFPPRPPGPIGPPMALAPPPHMPGPPPGGPPPAPHVNPAFFPPPGNNNMPPNDSRGPPGPNDPYGRPPPYERGDYGPGGREMEASRTPLSEAEFEEIMNRNRAISSSAISRAVSDASAADYGSAIETLVTAISLIKQSKVSADDRFTVPLPGENVPGNETTAALEKRAGVTSPAVVTGMRTITENAAGSGTVIGRGTVTETGRGRGRGSTDTAKREGSLRGSRMDVRKRGKNFNAPPPPYPA</sequence>
<evidence type="ECO:0000256" key="1">
    <source>
        <dbReference type="ARBA" id="ARBA00004324"/>
    </source>
</evidence>
<keyword evidence="6" id="KW-0963">Cytoplasm</keyword>
<dbReference type="Gene3D" id="3.30.70.330">
    <property type="match status" value="1"/>
</dbReference>
<feature type="compositionally biased region" description="Low complexity" evidence="10">
    <location>
        <begin position="560"/>
        <end position="571"/>
    </location>
</feature>
<feature type="compositionally biased region" description="Gly residues" evidence="10">
    <location>
        <begin position="278"/>
        <end position="290"/>
    </location>
</feature>
<evidence type="ECO:0000256" key="6">
    <source>
        <dbReference type="ARBA" id="ARBA00022490"/>
    </source>
</evidence>
<dbReference type="InterPro" id="IPR035979">
    <property type="entry name" value="RBD_domain_sf"/>
</dbReference>
<evidence type="ECO:0000313" key="13">
    <source>
        <dbReference type="Proteomes" id="UP000465112"/>
    </source>
</evidence>
<dbReference type="InterPro" id="IPR057951">
    <property type="entry name" value="CPSF6/7_RSLD_N"/>
</dbReference>
<dbReference type="GO" id="GO:0005737">
    <property type="term" value="C:cytoplasm"/>
    <property type="evidence" value="ECO:0007669"/>
    <property type="project" value="UniProtKB-SubCell"/>
</dbReference>
<evidence type="ECO:0000256" key="9">
    <source>
        <dbReference type="PROSITE-ProRule" id="PRU00176"/>
    </source>
</evidence>
<comment type="subcellular location">
    <subcellularLocation>
        <location evidence="2">Cytoplasm</location>
    </subcellularLocation>
    <subcellularLocation>
        <location evidence="1">Nucleus speckle</location>
    </subcellularLocation>
    <subcellularLocation>
        <location evidence="3">Nucleus</location>
        <location evidence="3">Nucleoplasm</location>
    </subcellularLocation>
</comment>
<name>A0A6A5DNJ9_PERFL</name>
<dbReference type="InterPro" id="IPR034769">
    <property type="entry name" value="CPSF6_RRM"/>
</dbReference>
<dbReference type="SUPFAM" id="SSF54928">
    <property type="entry name" value="RNA-binding domain, RBD"/>
    <property type="match status" value="1"/>
</dbReference>
<comment type="caution">
    <text evidence="12">The sequence shown here is derived from an EMBL/GenBank/DDBJ whole genome shotgun (WGS) entry which is preliminary data.</text>
</comment>
<evidence type="ECO:0000256" key="7">
    <source>
        <dbReference type="ARBA" id="ARBA00022664"/>
    </source>
</evidence>
<feature type="compositionally biased region" description="Pro residues" evidence="10">
    <location>
        <begin position="340"/>
        <end position="415"/>
    </location>
</feature>
<keyword evidence="9" id="KW-0694">RNA-binding</keyword>
<proteinExistence type="inferred from homology"/>
<keyword evidence="8" id="KW-0539">Nucleus</keyword>
<dbReference type="CDD" id="cd12643">
    <property type="entry name" value="RRM_CFIm68"/>
    <property type="match status" value="1"/>
</dbReference>
<feature type="compositionally biased region" description="Pro residues" evidence="10">
    <location>
        <begin position="239"/>
        <end position="250"/>
    </location>
</feature>
<dbReference type="EMBL" id="VHII01000023">
    <property type="protein sequence ID" value="KAF1372361.1"/>
    <property type="molecule type" value="Genomic_DNA"/>
</dbReference>
<gene>
    <name evidence="12" type="ORF">PFLUV_G00264470</name>
</gene>
<feature type="domain" description="RRM" evidence="11">
    <location>
        <begin position="100"/>
        <end position="180"/>
    </location>
</feature>
<feature type="region of interest" description="Disordered" evidence="10">
    <location>
        <begin position="184"/>
        <end position="463"/>
    </location>
</feature>
<protein>
    <recommendedName>
        <fullName evidence="5">Cleavage and polyadenylation specificity factor subunit 6</fullName>
    </recommendedName>
</protein>
<dbReference type="Proteomes" id="UP000465112">
    <property type="component" value="Chromosome 23"/>
</dbReference>
<dbReference type="PROSITE" id="PS50102">
    <property type="entry name" value="RRM"/>
    <property type="match status" value="1"/>
</dbReference>
<evidence type="ECO:0000256" key="2">
    <source>
        <dbReference type="ARBA" id="ARBA00004496"/>
    </source>
</evidence>
<feature type="region of interest" description="Disordered" evidence="10">
    <location>
        <begin position="56"/>
        <end position="88"/>
    </location>
</feature>
<dbReference type="GO" id="GO:0003723">
    <property type="term" value="F:RNA binding"/>
    <property type="evidence" value="ECO:0007669"/>
    <property type="project" value="UniProtKB-UniRule"/>
</dbReference>
<organism evidence="12 13">
    <name type="scientific">Perca fluviatilis</name>
    <name type="common">European perch</name>
    <dbReference type="NCBI Taxonomy" id="8168"/>
    <lineage>
        <taxon>Eukaryota</taxon>
        <taxon>Metazoa</taxon>
        <taxon>Chordata</taxon>
        <taxon>Craniata</taxon>
        <taxon>Vertebrata</taxon>
        <taxon>Euteleostomi</taxon>
        <taxon>Actinopterygii</taxon>
        <taxon>Neopterygii</taxon>
        <taxon>Teleostei</taxon>
        <taxon>Neoteleostei</taxon>
        <taxon>Acanthomorphata</taxon>
        <taxon>Eupercaria</taxon>
        <taxon>Perciformes</taxon>
        <taxon>Percoidei</taxon>
        <taxon>Percidae</taxon>
        <taxon>Percinae</taxon>
        <taxon>Perca</taxon>
    </lineage>
</organism>
<dbReference type="AlphaFoldDB" id="A0A6A5DNJ9"/>
<dbReference type="PANTHER" id="PTHR23204">
    <property type="entry name" value="CLEAVAGE AND POLYADENYLATION SPECIFIC FACTOR"/>
    <property type="match status" value="1"/>
</dbReference>